<dbReference type="Proteomes" id="UP000051984">
    <property type="component" value="Unassembled WGS sequence"/>
</dbReference>
<proteinExistence type="predicted"/>
<dbReference type="Gene3D" id="3.40.50.1820">
    <property type="entry name" value="alpha/beta hydrolase"/>
    <property type="match status" value="1"/>
</dbReference>
<dbReference type="EMBL" id="AZCT01000009">
    <property type="protein sequence ID" value="KRK12225.1"/>
    <property type="molecule type" value="Genomic_DNA"/>
</dbReference>
<accession>A0A0R1EXR9</accession>
<dbReference type="AlphaFoldDB" id="A0A0R1EXR9"/>
<feature type="transmembrane region" description="Helical" evidence="1">
    <location>
        <begin position="21"/>
        <end position="39"/>
    </location>
</feature>
<sequence>MQGKKQHEKVRRRMTKKWGKVMLIIGIFLVVSGGAWWWVNRGEVPSNKRVAGTYQTPTLFVHGFGGGYGSEKDMINDLSKHPGYRQVLRYTVTNTGQLSVSGSWSPSVRHPLIAIVFSSGRPDATTLTKILKQLKKRYGIQDFNAVGHSAGSAAWADWAVTKDKKGEPTLQRLITIAGPFNGFPGMPGMNSGQDIKLASDGRPSVMSDRYKPMYENRQYFPKTAAVLNLFGNLGKGSDGRVPVNSARSLRYIVAGRAKSYTEREITNSKAQHSKLHEHNPLVNRYLYEFLSTGKLTN</sequence>
<protein>
    <submittedName>
        <fullName evidence="2">Alpha beta hydrolase superfamily protein</fullName>
    </submittedName>
</protein>
<evidence type="ECO:0000313" key="3">
    <source>
        <dbReference type="Proteomes" id="UP000051984"/>
    </source>
</evidence>
<dbReference type="Pfam" id="PF06028">
    <property type="entry name" value="DUF915"/>
    <property type="match status" value="1"/>
</dbReference>
<keyword evidence="2" id="KW-0378">Hydrolase</keyword>
<evidence type="ECO:0000313" key="2">
    <source>
        <dbReference type="EMBL" id="KRK12225.1"/>
    </source>
</evidence>
<comment type="caution">
    <text evidence="2">The sequence shown here is derived from an EMBL/GenBank/DDBJ whole genome shotgun (WGS) entry which is preliminary data.</text>
</comment>
<dbReference type="InterPro" id="IPR029058">
    <property type="entry name" value="AB_hydrolase_fold"/>
</dbReference>
<keyword evidence="1" id="KW-0472">Membrane</keyword>
<dbReference type="InterPro" id="IPR010315">
    <property type="entry name" value="DUF915_hydro-like"/>
</dbReference>
<organism evidence="2 3">
    <name type="scientific">Lacticaseibacillus zeae DSM 20178 = KCTC 3804</name>
    <dbReference type="NCBI Taxonomy" id="1423816"/>
    <lineage>
        <taxon>Bacteria</taxon>
        <taxon>Bacillati</taxon>
        <taxon>Bacillota</taxon>
        <taxon>Bacilli</taxon>
        <taxon>Lactobacillales</taxon>
        <taxon>Lactobacillaceae</taxon>
        <taxon>Lacticaseibacillus</taxon>
    </lineage>
</organism>
<dbReference type="SUPFAM" id="SSF53474">
    <property type="entry name" value="alpha/beta-Hydrolases"/>
    <property type="match status" value="1"/>
</dbReference>
<reference evidence="2 3" key="1">
    <citation type="journal article" date="2015" name="Genome Announc.">
        <title>Expanding the biotechnology potential of lactobacilli through comparative genomics of 213 strains and associated genera.</title>
        <authorList>
            <person name="Sun Z."/>
            <person name="Harris H.M."/>
            <person name="McCann A."/>
            <person name="Guo C."/>
            <person name="Argimon S."/>
            <person name="Zhang W."/>
            <person name="Yang X."/>
            <person name="Jeffery I.B."/>
            <person name="Cooney J.C."/>
            <person name="Kagawa T.F."/>
            <person name="Liu W."/>
            <person name="Song Y."/>
            <person name="Salvetti E."/>
            <person name="Wrobel A."/>
            <person name="Rasinkangas P."/>
            <person name="Parkhill J."/>
            <person name="Rea M.C."/>
            <person name="O'Sullivan O."/>
            <person name="Ritari J."/>
            <person name="Douillard F.P."/>
            <person name="Paul Ross R."/>
            <person name="Yang R."/>
            <person name="Briner A.E."/>
            <person name="Felis G.E."/>
            <person name="de Vos W.M."/>
            <person name="Barrangou R."/>
            <person name="Klaenhammer T.R."/>
            <person name="Caufield P.W."/>
            <person name="Cui Y."/>
            <person name="Zhang H."/>
            <person name="O'Toole P.W."/>
        </authorList>
    </citation>
    <scope>NUCLEOTIDE SEQUENCE [LARGE SCALE GENOMIC DNA]</scope>
    <source>
        <strain evidence="2 3">DSM 20178</strain>
    </source>
</reference>
<dbReference type="eggNOG" id="COG4814">
    <property type="taxonomic scope" value="Bacteria"/>
</dbReference>
<gene>
    <name evidence="2" type="ORF">FD51_GL002981</name>
</gene>
<keyword evidence="1" id="KW-1133">Transmembrane helix</keyword>
<keyword evidence="1" id="KW-0812">Transmembrane</keyword>
<evidence type="ECO:0000256" key="1">
    <source>
        <dbReference type="SAM" id="Phobius"/>
    </source>
</evidence>
<name>A0A0R1EXR9_LACZE</name>
<dbReference type="GO" id="GO:0016787">
    <property type="term" value="F:hydrolase activity"/>
    <property type="evidence" value="ECO:0007669"/>
    <property type="project" value="UniProtKB-KW"/>
</dbReference>
<dbReference type="PATRIC" id="fig|1423816.3.peg.3097"/>